<evidence type="ECO:0000256" key="4">
    <source>
        <dbReference type="ARBA" id="ARBA00022679"/>
    </source>
</evidence>
<dbReference type="InterPro" id="IPR038578">
    <property type="entry name" value="GT29-like_sf"/>
</dbReference>
<proteinExistence type="inferred from homology"/>
<keyword evidence="6" id="KW-0735">Signal-anchor</keyword>
<dbReference type="PANTHER" id="PTHR46059">
    <property type="entry name" value="BETA-GALACTOSIDE ALPHA-2,6-SIALYLTRANSFERASE"/>
    <property type="match status" value="1"/>
</dbReference>
<comment type="similarity">
    <text evidence="2">Belongs to the glycosyltransferase 29 family.</text>
</comment>
<evidence type="ECO:0000256" key="6">
    <source>
        <dbReference type="ARBA" id="ARBA00022968"/>
    </source>
</evidence>
<evidence type="ECO:0000256" key="10">
    <source>
        <dbReference type="ARBA" id="ARBA00023157"/>
    </source>
</evidence>
<keyword evidence="10" id="KW-1015">Disulfide bond</keyword>
<dbReference type="Proteomes" id="UP001190700">
    <property type="component" value="Unassembled WGS sequence"/>
</dbReference>
<sequence>MAPSVLFIALFFFLLIEASPLGDKTQSDPTSFTASSSAAVHASSSQSGRHLCPIAYSGDNCNIPVRLPCFGSGSTEPISISQRWQSKTYKATKEVKELQSMLPPQPFIQPARGVTCAVVGNSPVLTEYAHGAQIDSHDMVFRINNAPTKGYETYTGRKTTIRLQNKRYSGFREHPGETLLGRPLAPALGEEAFGPSFGLRGLWRQLWVKKPLATALGEE</sequence>
<dbReference type="Pfam" id="PF00777">
    <property type="entry name" value="Glyco_transf_29"/>
    <property type="match status" value="1"/>
</dbReference>
<evidence type="ECO:0000256" key="12">
    <source>
        <dbReference type="ARBA" id="ARBA00034249"/>
    </source>
</evidence>
<reference evidence="15 16" key="1">
    <citation type="journal article" date="2015" name="Genome Biol. Evol.">
        <title>Comparative Genomics of a Bacterivorous Green Alga Reveals Evolutionary Causalities and Consequences of Phago-Mixotrophic Mode of Nutrition.</title>
        <authorList>
            <person name="Burns J.A."/>
            <person name="Paasch A."/>
            <person name="Narechania A."/>
            <person name="Kim E."/>
        </authorList>
    </citation>
    <scope>NUCLEOTIDE SEQUENCE [LARGE SCALE GENOMIC DNA]</scope>
    <source>
        <strain evidence="15 16">PLY_AMNH</strain>
    </source>
</reference>
<keyword evidence="5" id="KW-0812">Transmembrane</keyword>
<evidence type="ECO:0000256" key="9">
    <source>
        <dbReference type="ARBA" id="ARBA00023136"/>
    </source>
</evidence>
<accession>A0AAE0KRE4</accession>
<dbReference type="PANTHER" id="PTHR46059:SF1">
    <property type="entry name" value="BETA-GALACTOSIDE ALPHA-2,6-SIALYLTRANSFERASE"/>
    <property type="match status" value="1"/>
</dbReference>
<evidence type="ECO:0000256" key="7">
    <source>
        <dbReference type="ARBA" id="ARBA00022989"/>
    </source>
</evidence>
<comment type="subcellular location">
    <subcellularLocation>
        <location evidence="1">Golgi apparatus</location>
        <location evidence="1">Golgi stack membrane</location>
        <topology evidence="1">Single-pass type II membrane protein</topology>
    </subcellularLocation>
</comment>
<evidence type="ECO:0000256" key="2">
    <source>
        <dbReference type="ARBA" id="ARBA00006003"/>
    </source>
</evidence>
<keyword evidence="4" id="KW-0808">Transferase</keyword>
<comment type="catalytic activity">
    <reaction evidence="12">
        <text>a beta-D-galactoside + CMP-N-acetyl-beta-neuraminate = an N-acetyl-alpha-neuraminyl-(2-&gt;6)-beta-D-galactosyl derivative + CMP + H(+)</text>
        <dbReference type="Rhea" id="RHEA:52104"/>
        <dbReference type="ChEBI" id="CHEBI:15378"/>
        <dbReference type="ChEBI" id="CHEBI:28034"/>
        <dbReference type="ChEBI" id="CHEBI:57812"/>
        <dbReference type="ChEBI" id="CHEBI:60377"/>
        <dbReference type="ChEBI" id="CHEBI:136398"/>
        <dbReference type="EC" id="2.4.3.1"/>
    </reaction>
</comment>
<keyword evidence="9" id="KW-0472">Membrane</keyword>
<evidence type="ECO:0000256" key="11">
    <source>
        <dbReference type="ARBA" id="ARBA00023180"/>
    </source>
</evidence>
<organism evidence="15 16">
    <name type="scientific">Cymbomonas tetramitiformis</name>
    <dbReference type="NCBI Taxonomy" id="36881"/>
    <lineage>
        <taxon>Eukaryota</taxon>
        <taxon>Viridiplantae</taxon>
        <taxon>Chlorophyta</taxon>
        <taxon>Pyramimonadophyceae</taxon>
        <taxon>Pyramimonadales</taxon>
        <taxon>Pyramimonadaceae</taxon>
        <taxon>Cymbomonas</taxon>
    </lineage>
</organism>
<evidence type="ECO:0000256" key="3">
    <source>
        <dbReference type="ARBA" id="ARBA00022676"/>
    </source>
</evidence>
<evidence type="ECO:0000313" key="15">
    <source>
        <dbReference type="EMBL" id="KAK3257690.1"/>
    </source>
</evidence>
<keyword evidence="3" id="KW-0328">Glycosyltransferase</keyword>
<dbReference type="EC" id="2.4.3.1" evidence="13"/>
<keyword evidence="7" id="KW-1133">Transmembrane helix</keyword>
<dbReference type="GO" id="GO:0003835">
    <property type="term" value="F:beta-galactoside alpha-2,6-sialyltransferase activity"/>
    <property type="evidence" value="ECO:0007669"/>
    <property type="project" value="UniProtKB-EC"/>
</dbReference>
<name>A0AAE0KRE4_9CHLO</name>
<evidence type="ECO:0000256" key="8">
    <source>
        <dbReference type="ARBA" id="ARBA00023034"/>
    </source>
</evidence>
<feature type="non-terminal residue" evidence="15">
    <location>
        <position position="219"/>
    </location>
</feature>
<dbReference type="InterPro" id="IPR001675">
    <property type="entry name" value="Glyco_trans_29"/>
</dbReference>
<protein>
    <recommendedName>
        <fullName evidence="13">beta-galactoside alpha-(2,6)-sialyltransferase</fullName>
        <ecNumber evidence="13">2.4.3.1</ecNumber>
    </recommendedName>
</protein>
<gene>
    <name evidence="15" type="ORF">CYMTET_33234</name>
</gene>
<dbReference type="Gene3D" id="3.90.1480.20">
    <property type="entry name" value="Glycosyl transferase family 29"/>
    <property type="match status" value="1"/>
</dbReference>
<keyword evidence="8" id="KW-0333">Golgi apparatus</keyword>
<evidence type="ECO:0000256" key="14">
    <source>
        <dbReference type="SAM" id="SignalP"/>
    </source>
</evidence>
<keyword evidence="14" id="KW-0732">Signal</keyword>
<keyword evidence="16" id="KW-1185">Reference proteome</keyword>
<dbReference type="GO" id="GO:0032580">
    <property type="term" value="C:Golgi cisterna membrane"/>
    <property type="evidence" value="ECO:0007669"/>
    <property type="project" value="UniProtKB-SubCell"/>
</dbReference>
<evidence type="ECO:0000256" key="13">
    <source>
        <dbReference type="ARBA" id="ARBA00034329"/>
    </source>
</evidence>
<evidence type="ECO:0000313" key="16">
    <source>
        <dbReference type="Proteomes" id="UP001190700"/>
    </source>
</evidence>
<evidence type="ECO:0000256" key="5">
    <source>
        <dbReference type="ARBA" id="ARBA00022692"/>
    </source>
</evidence>
<feature type="signal peptide" evidence="14">
    <location>
        <begin position="1"/>
        <end position="18"/>
    </location>
</feature>
<keyword evidence="11" id="KW-0325">Glycoprotein</keyword>
<feature type="chain" id="PRO_5042140222" description="beta-galactoside alpha-(2,6)-sialyltransferase" evidence="14">
    <location>
        <begin position="19"/>
        <end position="219"/>
    </location>
</feature>
<evidence type="ECO:0000256" key="1">
    <source>
        <dbReference type="ARBA" id="ARBA00004447"/>
    </source>
</evidence>
<comment type="caution">
    <text evidence="15">The sequence shown here is derived from an EMBL/GenBank/DDBJ whole genome shotgun (WGS) entry which is preliminary data.</text>
</comment>
<dbReference type="AlphaFoldDB" id="A0AAE0KRE4"/>
<dbReference type="EMBL" id="LGRX02020227">
    <property type="protein sequence ID" value="KAK3257690.1"/>
    <property type="molecule type" value="Genomic_DNA"/>
</dbReference>